<dbReference type="InterPro" id="IPR006626">
    <property type="entry name" value="PbH1"/>
</dbReference>
<comment type="caution">
    <text evidence="5">The sequence shown here is derived from an EMBL/GenBank/DDBJ whole genome shotgun (WGS) entry which is preliminary data.</text>
</comment>
<keyword evidence="6" id="KW-1185">Reference proteome</keyword>
<dbReference type="InterPro" id="IPR012334">
    <property type="entry name" value="Pectin_lyas_fold"/>
</dbReference>
<evidence type="ECO:0000256" key="4">
    <source>
        <dbReference type="RuleBase" id="RU361169"/>
    </source>
</evidence>
<dbReference type="InterPro" id="IPR011050">
    <property type="entry name" value="Pectin_lyase_fold/virulence"/>
</dbReference>
<protein>
    <submittedName>
        <fullName evidence="5">Glycoside hydrolase family 28 protein</fullName>
    </submittedName>
</protein>
<accession>A0A7W3TRY8</accession>
<dbReference type="Gene3D" id="2.160.20.10">
    <property type="entry name" value="Single-stranded right-handed beta-helix, Pectin lyase-like"/>
    <property type="match status" value="1"/>
</dbReference>
<evidence type="ECO:0000313" key="5">
    <source>
        <dbReference type="EMBL" id="MBB1069663.1"/>
    </source>
</evidence>
<organism evidence="5 6">
    <name type="scientific">Limosilactobacillus albertensis</name>
    <dbReference type="NCBI Taxonomy" id="2759752"/>
    <lineage>
        <taxon>Bacteria</taxon>
        <taxon>Bacillati</taxon>
        <taxon>Bacillota</taxon>
        <taxon>Bacilli</taxon>
        <taxon>Lactobacillales</taxon>
        <taxon>Lactobacillaceae</taxon>
        <taxon>Limosilactobacillus</taxon>
    </lineage>
</organism>
<dbReference type="PANTHER" id="PTHR31339">
    <property type="entry name" value="PECTIN LYASE-RELATED"/>
    <property type="match status" value="1"/>
</dbReference>
<dbReference type="InterPro" id="IPR000743">
    <property type="entry name" value="Glyco_hydro_28"/>
</dbReference>
<name>A0A7W3TRY8_9LACO</name>
<keyword evidence="3 4" id="KW-0326">Glycosidase</keyword>
<evidence type="ECO:0000313" key="6">
    <source>
        <dbReference type="Proteomes" id="UP000518316"/>
    </source>
</evidence>
<reference evidence="5 6" key="1">
    <citation type="submission" date="2020-07" db="EMBL/GenBank/DDBJ databases">
        <title>Description of Limosilactobacillus balticus sp. nov., Limosilactobacillus agrestis sp. nov., Limosilactobacillus albertensis sp. nov., Limosilactobacillus rudii sp. nov., Limosilactobacillus fastidiosus sp. nov., five novel Limosilactobacillus species isolated from the vertebrate gastrointestinal tract, and proposal of 6 subspecies of Limosilactobacillus reuteri adapted to the gastrointestinal tract of specific vertebrate hosts.</title>
        <authorList>
            <person name="Li F."/>
            <person name="Cheng C."/>
            <person name="Zheng J."/>
            <person name="Quevedo R.M."/>
            <person name="Li J."/>
            <person name="Roos S."/>
            <person name="Gaenzle M.G."/>
            <person name="Walter J."/>
        </authorList>
    </citation>
    <scope>NUCLEOTIDE SEQUENCE [LARGE SCALE GENOMIC DNA]</scope>
    <source>
        <strain evidence="5 6">RRLNB_1_1</strain>
    </source>
</reference>
<dbReference type="GO" id="GO:0004650">
    <property type="term" value="F:polygalacturonase activity"/>
    <property type="evidence" value="ECO:0007669"/>
    <property type="project" value="InterPro"/>
</dbReference>
<dbReference type="AlphaFoldDB" id="A0A7W3TRY8"/>
<evidence type="ECO:0000256" key="1">
    <source>
        <dbReference type="ARBA" id="ARBA00008834"/>
    </source>
</evidence>
<dbReference type="PROSITE" id="PS00502">
    <property type="entry name" value="POLYGALACTURONASE"/>
    <property type="match status" value="1"/>
</dbReference>
<dbReference type="SMART" id="SM00710">
    <property type="entry name" value="PbH1"/>
    <property type="match status" value="6"/>
</dbReference>
<dbReference type="RefSeq" id="WP_182598232.1">
    <property type="nucleotide sequence ID" value="NZ_JACIVC010000055.1"/>
</dbReference>
<dbReference type="InterPro" id="IPR051801">
    <property type="entry name" value="GH28_Enzymes"/>
</dbReference>
<dbReference type="PANTHER" id="PTHR31339:SF9">
    <property type="entry name" value="PLASMIN AND FIBRONECTIN-BINDING PROTEIN A"/>
    <property type="match status" value="1"/>
</dbReference>
<evidence type="ECO:0000256" key="2">
    <source>
        <dbReference type="ARBA" id="ARBA00022801"/>
    </source>
</evidence>
<dbReference type="GO" id="GO:0005975">
    <property type="term" value="P:carbohydrate metabolic process"/>
    <property type="evidence" value="ECO:0007669"/>
    <property type="project" value="InterPro"/>
</dbReference>
<proteinExistence type="inferred from homology"/>
<dbReference type="SUPFAM" id="SSF51126">
    <property type="entry name" value="Pectin lyase-like"/>
    <property type="match status" value="1"/>
</dbReference>
<dbReference type="Proteomes" id="UP000518316">
    <property type="component" value="Unassembled WGS sequence"/>
</dbReference>
<comment type="similarity">
    <text evidence="1 4">Belongs to the glycosyl hydrolase 28 family.</text>
</comment>
<sequence>MIIDGKPLFLSAKNQNKDKLYVQKAIDQLRNTEGGHLILSGGTFYTGSLNLCSNLHLTIEASAKLVFSDDRQDYPVITSRWEGREKSLYRACIFGNHIDNIVLDGSGTIDGNGFSWWKEFREKNKQIGHARPYLLSLEHSQHVQIKDLHFVNSPSWTLHPFDCNDCLIDGVSVKNPFDSPNTDGIDPESCHNLRIVNSIFDVGDDCIAIKAGTEDALQKLSCENIVISNCNMLHGHGGVVLGSEMSGGIRNVAINNCTFMNTDRGIRFKTRRGRGGIIENITIDNISMNNVLCPIVMNLYYFCGEKGMDKIVWDKASYPISTATPAIKHIRISQLSVMHIRSCVSLIYGLPEMPIEDVNISNSSFCLDSDCSPVEPAMFADAPKLTQKGFFVENTKNCKLSNISISNNNGKKVFHNINNENLTLNL</sequence>
<dbReference type="EMBL" id="JACIVC010000055">
    <property type="protein sequence ID" value="MBB1069663.1"/>
    <property type="molecule type" value="Genomic_DNA"/>
</dbReference>
<dbReference type="Pfam" id="PF00295">
    <property type="entry name" value="Glyco_hydro_28"/>
    <property type="match status" value="1"/>
</dbReference>
<keyword evidence="2 4" id="KW-0378">Hydrolase</keyword>
<evidence type="ECO:0000256" key="3">
    <source>
        <dbReference type="ARBA" id="ARBA00023295"/>
    </source>
</evidence>
<gene>
    <name evidence="5" type="ORF">H5S40_05805</name>
</gene>